<name>A0A561DS95_9BACI</name>
<evidence type="ECO:0000313" key="4">
    <source>
        <dbReference type="Proteomes" id="UP000319671"/>
    </source>
</evidence>
<dbReference type="Proteomes" id="UP000319671">
    <property type="component" value="Unassembled WGS sequence"/>
</dbReference>
<keyword evidence="1" id="KW-1133">Transmembrane helix</keyword>
<proteinExistence type="predicted"/>
<feature type="domain" description="Stage V sporulation protein AA" evidence="2">
    <location>
        <begin position="23"/>
        <end position="111"/>
    </location>
</feature>
<evidence type="ECO:0000259" key="2">
    <source>
        <dbReference type="Pfam" id="PF12164"/>
    </source>
</evidence>
<keyword evidence="4" id="KW-1185">Reference proteome</keyword>
<sequence>MKGPKIIHTIDVEIIVWEVNVLEKTIYIRMRHRVHVRPEEKIYLKDVAQIIAPEAVLLKLQSIMIYQVTEMDRNIIVIDVMEVIKKITTTFKDAEVQSIGPAQTIVEVVFKKKEVSLPIFILIWFLLFFGSAMTIMNFHDDVSMQSVQEKIYTIITEKKAVKPLLFQIPYSIGLGLGMILFFNHVFKHRLNEEPSPLEVEIFNYQLDLDNYVVIHENKESMKHIDDD</sequence>
<dbReference type="InterPro" id="IPR021997">
    <property type="entry name" value="SporV_AA"/>
</dbReference>
<reference evidence="3 4" key="1">
    <citation type="submission" date="2019-06" db="EMBL/GenBank/DDBJ databases">
        <title>Sorghum-associated microbial communities from plants grown in Nebraska, USA.</title>
        <authorList>
            <person name="Schachtman D."/>
        </authorList>
    </citation>
    <scope>NUCLEOTIDE SEQUENCE [LARGE SCALE GENOMIC DNA]</scope>
    <source>
        <strain evidence="3 4">2482</strain>
    </source>
</reference>
<accession>A0A561DS95</accession>
<keyword evidence="1" id="KW-0472">Membrane</keyword>
<evidence type="ECO:0000256" key="1">
    <source>
        <dbReference type="SAM" id="Phobius"/>
    </source>
</evidence>
<dbReference type="Gene3D" id="2.60.480.10">
    <property type="entry name" value="eubacterium ventriosum atcc domain"/>
    <property type="match status" value="1"/>
</dbReference>
<evidence type="ECO:0000313" key="3">
    <source>
        <dbReference type="EMBL" id="TWE06253.1"/>
    </source>
</evidence>
<comment type="caution">
    <text evidence="3">The sequence shown here is derived from an EMBL/GenBank/DDBJ whole genome shotgun (WGS) entry which is preliminary data.</text>
</comment>
<dbReference type="EMBL" id="VIVN01000002">
    <property type="protein sequence ID" value="TWE06253.1"/>
    <property type="molecule type" value="Genomic_DNA"/>
</dbReference>
<keyword evidence="1" id="KW-0812">Transmembrane</keyword>
<dbReference type="AlphaFoldDB" id="A0A561DS95"/>
<dbReference type="InterPro" id="IPR038548">
    <property type="entry name" value="SporV_AA_N_sf"/>
</dbReference>
<feature type="transmembrane region" description="Helical" evidence="1">
    <location>
        <begin position="168"/>
        <end position="186"/>
    </location>
</feature>
<dbReference type="Pfam" id="PF12164">
    <property type="entry name" value="SporV_AA"/>
    <property type="match status" value="1"/>
</dbReference>
<protein>
    <submittedName>
        <fullName evidence="3">Stage V sporulation protein AA</fullName>
    </submittedName>
</protein>
<gene>
    <name evidence="3" type="ORF">FB550_102273</name>
</gene>
<organism evidence="3 4">
    <name type="scientific">Neobacillus bataviensis</name>
    <dbReference type="NCBI Taxonomy" id="220685"/>
    <lineage>
        <taxon>Bacteria</taxon>
        <taxon>Bacillati</taxon>
        <taxon>Bacillota</taxon>
        <taxon>Bacilli</taxon>
        <taxon>Bacillales</taxon>
        <taxon>Bacillaceae</taxon>
        <taxon>Neobacillus</taxon>
    </lineage>
</organism>
<feature type="transmembrane region" description="Helical" evidence="1">
    <location>
        <begin position="119"/>
        <end position="138"/>
    </location>
</feature>